<evidence type="ECO:0000313" key="8">
    <source>
        <dbReference type="EMBL" id="MBB6645385.1"/>
    </source>
</evidence>
<dbReference type="Gene3D" id="3.30.565.10">
    <property type="entry name" value="Histidine kinase-like ATPase, C-terminal domain"/>
    <property type="match status" value="1"/>
</dbReference>
<dbReference type="Pfam" id="PF02518">
    <property type="entry name" value="HATPase_c"/>
    <property type="match status" value="1"/>
</dbReference>
<dbReference type="SMART" id="SM00387">
    <property type="entry name" value="HATPase_c"/>
    <property type="match status" value="1"/>
</dbReference>
<evidence type="ECO:0000256" key="2">
    <source>
        <dbReference type="ARBA" id="ARBA00022643"/>
    </source>
</evidence>
<dbReference type="Proteomes" id="UP000546257">
    <property type="component" value="Unassembled WGS sequence"/>
</dbReference>
<dbReference type="InterPro" id="IPR000014">
    <property type="entry name" value="PAS"/>
</dbReference>
<evidence type="ECO:0000256" key="5">
    <source>
        <dbReference type="SAM" id="MobiDB-lite"/>
    </source>
</evidence>
<name>A0A7J9SEK9_9EURY</name>
<dbReference type="RefSeq" id="WP_185191743.1">
    <property type="nucleotide sequence ID" value="NZ_JACKXD010000001.1"/>
</dbReference>
<dbReference type="InterPro" id="IPR001610">
    <property type="entry name" value="PAC"/>
</dbReference>
<evidence type="ECO:0000313" key="9">
    <source>
        <dbReference type="Proteomes" id="UP000546257"/>
    </source>
</evidence>
<keyword evidence="2" id="KW-0288">FMN</keyword>
<protein>
    <submittedName>
        <fullName evidence="8">PAS domain-containing protein</fullName>
    </submittedName>
</protein>
<accession>A0A7J9SEK9</accession>
<reference evidence="8 9" key="1">
    <citation type="submission" date="2020-08" db="EMBL/GenBank/DDBJ databases">
        <authorList>
            <person name="Seo M.-J."/>
        </authorList>
    </citation>
    <scope>NUCLEOTIDE SEQUENCE [LARGE SCALE GENOMIC DNA]</scope>
    <source>
        <strain evidence="8 9">MBLA0160</strain>
    </source>
</reference>
<feature type="coiled-coil region" evidence="4">
    <location>
        <begin position="129"/>
        <end position="162"/>
    </location>
</feature>
<dbReference type="InterPro" id="IPR003594">
    <property type="entry name" value="HATPase_dom"/>
</dbReference>
<feature type="domain" description="PAC" evidence="7">
    <location>
        <begin position="228"/>
        <end position="282"/>
    </location>
</feature>
<dbReference type="GO" id="GO:0000155">
    <property type="term" value="F:phosphorelay sensor kinase activity"/>
    <property type="evidence" value="ECO:0007669"/>
    <property type="project" value="InterPro"/>
</dbReference>
<evidence type="ECO:0000256" key="3">
    <source>
        <dbReference type="ARBA" id="ARBA00022991"/>
    </source>
</evidence>
<feature type="region of interest" description="Disordered" evidence="5">
    <location>
        <begin position="473"/>
        <end position="500"/>
    </location>
</feature>
<dbReference type="InterPro" id="IPR011006">
    <property type="entry name" value="CheY-like_superfamily"/>
</dbReference>
<dbReference type="PANTHER" id="PTHR47429">
    <property type="entry name" value="PROTEIN TWIN LOV 1"/>
    <property type="match status" value="1"/>
</dbReference>
<evidence type="ECO:0000259" key="7">
    <source>
        <dbReference type="PROSITE" id="PS50113"/>
    </source>
</evidence>
<keyword evidence="9" id="KW-1185">Reference proteome</keyword>
<dbReference type="CDD" id="cd00082">
    <property type="entry name" value="HisKA"/>
    <property type="match status" value="1"/>
</dbReference>
<dbReference type="SUPFAM" id="SSF52172">
    <property type="entry name" value="CheY-like"/>
    <property type="match status" value="1"/>
</dbReference>
<keyword evidence="4" id="KW-0175">Coiled coil</keyword>
<organism evidence="8 9">
    <name type="scientific">Halobellus ruber</name>
    <dbReference type="NCBI Taxonomy" id="2761102"/>
    <lineage>
        <taxon>Archaea</taxon>
        <taxon>Methanobacteriati</taxon>
        <taxon>Methanobacteriota</taxon>
        <taxon>Stenosarchaea group</taxon>
        <taxon>Halobacteria</taxon>
        <taxon>Halobacteriales</taxon>
        <taxon>Haloferacaceae</taxon>
        <taxon>Halobellus</taxon>
    </lineage>
</organism>
<dbReference type="SMART" id="SM00086">
    <property type="entry name" value="PAC"/>
    <property type="match status" value="1"/>
</dbReference>
<dbReference type="Gene3D" id="3.30.450.20">
    <property type="entry name" value="PAS domain"/>
    <property type="match status" value="1"/>
</dbReference>
<dbReference type="CDD" id="cd00075">
    <property type="entry name" value="HATPase"/>
    <property type="match status" value="1"/>
</dbReference>
<dbReference type="InterPro" id="IPR036890">
    <property type="entry name" value="HATPase_C_sf"/>
</dbReference>
<feature type="domain" description="Histidine kinase" evidence="6">
    <location>
        <begin position="286"/>
        <end position="490"/>
    </location>
</feature>
<dbReference type="NCBIfam" id="TIGR00229">
    <property type="entry name" value="sensory_box"/>
    <property type="match status" value="1"/>
</dbReference>
<gene>
    <name evidence="8" type="ORF">H5V44_03575</name>
</gene>
<dbReference type="EMBL" id="JACKXD010000001">
    <property type="protein sequence ID" value="MBB6645385.1"/>
    <property type="molecule type" value="Genomic_DNA"/>
</dbReference>
<dbReference type="InterPro" id="IPR035965">
    <property type="entry name" value="PAS-like_dom_sf"/>
</dbReference>
<evidence type="ECO:0000256" key="4">
    <source>
        <dbReference type="SAM" id="Coils"/>
    </source>
</evidence>
<dbReference type="PROSITE" id="PS50109">
    <property type="entry name" value="HIS_KIN"/>
    <property type="match status" value="1"/>
</dbReference>
<dbReference type="PANTHER" id="PTHR47429:SF2">
    <property type="entry name" value="PROTEIN TWIN LOV 1"/>
    <property type="match status" value="1"/>
</dbReference>
<evidence type="ECO:0000256" key="1">
    <source>
        <dbReference type="ARBA" id="ARBA00022630"/>
    </source>
</evidence>
<dbReference type="SUPFAM" id="SSF55785">
    <property type="entry name" value="PYP-like sensor domain (PAS domain)"/>
    <property type="match status" value="1"/>
</dbReference>
<dbReference type="InterPro" id="IPR003661">
    <property type="entry name" value="HisK_dim/P_dom"/>
</dbReference>
<evidence type="ECO:0000259" key="6">
    <source>
        <dbReference type="PROSITE" id="PS50109"/>
    </source>
</evidence>
<dbReference type="SUPFAM" id="SSF55874">
    <property type="entry name" value="ATPase domain of HSP90 chaperone/DNA topoisomerase II/histidine kinase"/>
    <property type="match status" value="1"/>
</dbReference>
<dbReference type="InterPro" id="IPR000700">
    <property type="entry name" value="PAS-assoc_C"/>
</dbReference>
<dbReference type="Pfam" id="PF13426">
    <property type="entry name" value="PAS_9"/>
    <property type="match status" value="1"/>
</dbReference>
<proteinExistence type="predicted"/>
<keyword evidence="1" id="KW-0285">Flavoprotein</keyword>
<sequence length="500" mass="55902">MSPNPGITGAGARSDDDTLPIGESTILLFLESGRDRELLIEALGETYDVETATDVEALDMSFDCCIFGKHEFNRVAGTVQSKRDRSSPVFLPFVLLADGSAAGELTHAWEYVDDIIELPVDKAALHARIENLVQRRQTAMRLAEREEQLQETVEDLRLKEQAMDKAPVGITIGERRGDEIPLIYANERFEELTGYSLNVLGEDCRFLQGEETDPETVAEIRQALQTEEPVSVDILNYRQNGQKFWNKLDIAPIHDEDELVTNYVGFQTEITDRKLRELRLQVLNRVLSHNLRNKMNVIEGYLSLLRDELDDAEPPQEITEIERTAADLIGLAEAVRKSQQTLDSQAEPIELFERMVQLMNAFEERYPQTDFELTLPANDPCEVTVSGLLTAIEEAVENAVKHNDNPEPSVAVTVDRRSSDWVEIEITDNGPGIPSNELEVLDRGETALKHADRLGIWLIYWVVNKAGGEFSVSRGDSDTTTVQLSVPTGGSPDPSAGKER</sequence>
<dbReference type="PROSITE" id="PS50113">
    <property type="entry name" value="PAC"/>
    <property type="match status" value="1"/>
</dbReference>
<comment type="caution">
    <text evidence="8">The sequence shown here is derived from an EMBL/GenBank/DDBJ whole genome shotgun (WGS) entry which is preliminary data.</text>
</comment>
<dbReference type="CDD" id="cd00130">
    <property type="entry name" value="PAS"/>
    <property type="match status" value="1"/>
</dbReference>
<dbReference type="AlphaFoldDB" id="A0A7J9SEK9"/>
<dbReference type="InterPro" id="IPR005467">
    <property type="entry name" value="His_kinase_dom"/>
</dbReference>
<feature type="compositionally biased region" description="Polar residues" evidence="5">
    <location>
        <begin position="478"/>
        <end position="488"/>
    </location>
</feature>
<keyword evidence="3" id="KW-0157">Chromophore</keyword>